<dbReference type="EMBL" id="BAAACG010000001">
    <property type="protein sequence ID" value="GAA0731636.1"/>
    <property type="molecule type" value="Genomic_DNA"/>
</dbReference>
<dbReference type="NCBIfam" id="TIGR03792">
    <property type="entry name" value="TIGR03792 family protein"/>
    <property type="match status" value="1"/>
</dbReference>
<keyword evidence="2" id="KW-1185">Reference proteome</keyword>
<organism evidence="1 2">
    <name type="scientific">Clostridium oceanicum</name>
    <dbReference type="NCBI Taxonomy" id="1543"/>
    <lineage>
        <taxon>Bacteria</taxon>
        <taxon>Bacillati</taxon>
        <taxon>Bacillota</taxon>
        <taxon>Clostridia</taxon>
        <taxon>Eubacteriales</taxon>
        <taxon>Clostridiaceae</taxon>
        <taxon>Clostridium</taxon>
    </lineage>
</organism>
<sequence>MNKDYSNKNFPVEYLIFQIENKENIDRFIELDHEIWTSFLSSFPGFISKEVWVNYDTPGEIHTILIWESMDHWKNIPLDKLKLKDKEFCEKFSYNFKMTRRIHKELNHGLHKVRHFELNNNL</sequence>
<name>A0ABP3UE78_9CLOT</name>
<gene>
    <name evidence="1" type="ORF">GCM10008906_00340</name>
</gene>
<evidence type="ECO:0000313" key="2">
    <source>
        <dbReference type="Proteomes" id="UP001501510"/>
    </source>
</evidence>
<dbReference type="InterPro" id="IPR011008">
    <property type="entry name" value="Dimeric_a/b-barrel"/>
</dbReference>
<reference evidence="2" key="1">
    <citation type="journal article" date="2019" name="Int. J. Syst. Evol. Microbiol.">
        <title>The Global Catalogue of Microorganisms (GCM) 10K type strain sequencing project: providing services to taxonomists for standard genome sequencing and annotation.</title>
        <authorList>
            <consortium name="The Broad Institute Genomics Platform"/>
            <consortium name="The Broad Institute Genome Sequencing Center for Infectious Disease"/>
            <person name="Wu L."/>
            <person name="Ma J."/>
        </authorList>
    </citation>
    <scope>NUCLEOTIDE SEQUENCE [LARGE SCALE GENOMIC DNA]</scope>
    <source>
        <strain evidence="2">JCM 1407</strain>
    </source>
</reference>
<proteinExistence type="predicted"/>
<protein>
    <recommendedName>
        <fullName evidence="3">TIGR03792 family protein</fullName>
    </recommendedName>
</protein>
<comment type="caution">
    <text evidence="1">The sequence shown here is derived from an EMBL/GenBank/DDBJ whole genome shotgun (WGS) entry which is preliminary data.</text>
</comment>
<dbReference type="Proteomes" id="UP001501510">
    <property type="component" value="Unassembled WGS sequence"/>
</dbReference>
<dbReference type="SUPFAM" id="SSF54909">
    <property type="entry name" value="Dimeric alpha+beta barrel"/>
    <property type="match status" value="1"/>
</dbReference>
<accession>A0ABP3UE78</accession>
<dbReference type="InterPro" id="IPR022512">
    <property type="entry name" value="CHP03792"/>
</dbReference>
<dbReference type="RefSeq" id="WP_343757612.1">
    <property type="nucleotide sequence ID" value="NZ_BAAACG010000001.1"/>
</dbReference>
<evidence type="ECO:0008006" key="3">
    <source>
        <dbReference type="Google" id="ProtNLM"/>
    </source>
</evidence>
<evidence type="ECO:0000313" key="1">
    <source>
        <dbReference type="EMBL" id="GAA0731636.1"/>
    </source>
</evidence>